<evidence type="ECO:0000259" key="2">
    <source>
        <dbReference type="PROSITE" id="PS50812"/>
    </source>
</evidence>
<feature type="region of interest" description="Disordered" evidence="1">
    <location>
        <begin position="551"/>
        <end position="581"/>
    </location>
</feature>
<dbReference type="PROSITE" id="PS50812">
    <property type="entry name" value="PWWP"/>
    <property type="match status" value="1"/>
</dbReference>
<feature type="domain" description="PWWP" evidence="2">
    <location>
        <begin position="106"/>
        <end position="156"/>
    </location>
</feature>
<dbReference type="PANTHER" id="PTHR10688:SF2">
    <property type="entry name" value="PWWP DOMAIN-CONTAINING PROTEIN"/>
    <property type="match status" value="1"/>
</dbReference>
<dbReference type="InterPro" id="IPR052657">
    <property type="entry name" value="PDP_family_Arabidopsis"/>
</dbReference>
<evidence type="ECO:0000256" key="1">
    <source>
        <dbReference type="SAM" id="MobiDB-lite"/>
    </source>
</evidence>
<feature type="compositionally biased region" description="Polar residues" evidence="1">
    <location>
        <begin position="567"/>
        <end position="581"/>
    </location>
</feature>
<dbReference type="Proteomes" id="UP000092600">
    <property type="component" value="Unassembled WGS sequence"/>
</dbReference>
<gene>
    <name evidence="3" type="ORF">ACMD2_09488</name>
</gene>
<reference evidence="3 4" key="1">
    <citation type="journal article" date="2016" name="DNA Res.">
        <title>The draft genome of MD-2 pineapple using hybrid error correction of long reads.</title>
        <authorList>
            <person name="Redwan R.M."/>
            <person name="Saidin A."/>
            <person name="Kumar S.V."/>
        </authorList>
    </citation>
    <scope>NUCLEOTIDE SEQUENCE [LARGE SCALE GENOMIC DNA]</scope>
    <source>
        <strain evidence="4">cv. MD2</strain>
        <tissue evidence="3">Leaf</tissue>
    </source>
</reference>
<evidence type="ECO:0000313" key="4">
    <source>
        <dbReference type="Proteomes" id="UP000092600"/>
    </source>
</evidence>
<name>A0A199VTQ9_ANACO</name>
<feature type="region of interest" description="Disordered" evidence="1">
    <location>
        <begin position="15"/>
        <end position="62"/>
    </location>
</feature>
<organism evidence="3 4">
    <name type="scientific">Ananas comosus</name>
    <name type="common">Pineapple</name>
    <name type="synonym">Ananas ananas</name>
    <dbReference type="NCBI Taxonomy" id="4615"/>
    <lineage>
        <taxon>Eukaryota</taxon>
        <taxon>Viridiplantae</taxon>
        <taxon>Streptophyta</taxon>
        <taxon>Embryophyta</taxon>
        <taxon>Tracheophyta</taxon>
        <taxon>Spermatophyta</taxon>
        <taxon>Magnoliopsida</taxon>
        <taxon>Liliopsida</taxon>
        <taxon>Poales</taxon>
        <taxon>Bromeliaceae</taxon>
        <taxon>Bromelioideae</taxon>
        <taxon>Ananas</taxon>
    </lineage>
</organism>
<accession>A0A199VTQ9</accession>
<proteinExistence type="predicted"/>
<feature type="compositionally biased region" description="Polar residues" evidence="1">
    <location>
        <begin position="859"/>
        <end position="872"/>
    </location>
</feature>
<dbReference type="SUPFAM" id="SSF63748">
    <property type="entry name" value="Tudor/PWWP/MBT"/>
    <property type="match status" value="1"/>
</dbReference>
<evidence type="ECO:0000313" key="3">
    <source>
        <dbReference type="EMBL" id="OAY80311.1"/>
    </source>
</evidence>
<feature type="region of interest" description="Disordered" evidence="1">
    <location>
        <begin position="853"/>
        <end position="878"/>
    </location>
</feature>
<dbReference type="InterPro" id="IPR000313">
    <property type="entry name" value="PWWP_dom"/>
</dbReference>
<dbReference type="Gene3D" id="2.30.30.140">
    <property type="match status" value="1"/>
</dbReference>
<dbReference type="PANTHER" id="PTHR10688">
    <property type="entry name" value="PWWP DOMAIN-CONTAINING PROTEIN"/>
    <property type="match status" value="1"/>
</dbReference>
<dbReference type="EMBL" id="LSRQ01000899">
    <property type="protein sequence ID" value="OAY80311.1"/>
    <property type="molecule type" value="Genomic_DNA"/>
</dbReference>
<protein>
    <recommendedName>
        <fullName evidence="2">PWWP domain-containing protein</fullName>
    </recommendedName>
</protein>
<comment type="caution">
    <text evidence="3">The sequence shown here is derived from an EMBL/GenBank/DDBJ whole genome shotgun (WGS) entry which is preliminary data.</text>
</comment>
<feature type="compositionally biased region" description="Low complexity" evidence="1">
    <location>
        <begin position="21"/>
        <end position="31"/>
    </location>
</feature>
<feature type="compositionally biased region" description="Basic residues" evidence="1">
    <location>
        <begin position="48"/>
        <end position="59"/>
    </location>
</feature>
<feature type="region of interest" description="Disordered" evidence="1">
    <location>
        <begin position="704"/>
        <end position="736"/>
    </location>
</feature>
<dbReference type="AlphaFoldDB" id="A0A199VTQ9"/>
<dbReference type="CDD" id="cd05162">
    <property type="entry name" value="PWWP"/>
    <property type="match status" value="1"/>
</dbReference>
<sequence length="1027" mass="115975">MSSLVRRTLIFPETRVSSPKSPQCSIASCSPPISPRQKILSDHELHPPPKKKQKQKQKHWAPCVSDKPFPCSPSSSHSHEVLDEGHVDGPRRKRTKIRLFQNRFFKGDVVWAKAFPYTWWPGWIGRIEGSFAWVSFYGCKKSRRFRVSEICGFEEGYDRMSKMGGVKLADEINLALEDLSRRTVIALTSCCWVSPVESSGVSADHISGVRERFDSREVLRFVNDLGVSACVADEETARVVRFSAQVYAYRSYASTCRRSAVAGGFSVADMLEFARDFAISLFIDGVDDSVVSAELDRFNEFRRFVSVCPRWMYQQRVELEEAFPFDESVGKEDLSDLSSESETVYGGIVEPEDELVDNILDLEFEITQQQELDVLEGPEVCMLNQADYAFLDMDEEYESLPNCLEVAVEQSNSTWKDISVDQTFELETSFTRMPLREVDFGTTCNKNIPSADDGSVFHAHEQASVHLSCYKDDNLPENVEDIINSSDIPLSRIVAYDSISLSNLGSEKGEEKDDIAMNIKHGNDDSSAEQRFSVDFPTDETQYSDKEIKFAGAQSSSDDSVPRGVIDNSSTLASPTKALSPNSIERRRDNLINNFFKLHKSLVPYSEALSYAKVFVEYVTSTGYDTRSYDGSITGNNTNEKRAVLAAGSEHCSPSGANKGDKRNGFCSLTLPNCASSYKIRRKKKHDKLISSGSSKWTRFYSSPMMRERSNPTSRTKKSSSISRLPTSPKSLHMKFPKDFKMPSKEELEKKFRVFGRLDRSRTKLFFYTGAAQVVFLRNTDADAAYRYVKQKSIFDCANVRFWFDEHEKFRMRPSSNDHVIPEKEVLSSLNHTPSHECIDVVQKEDNRKILCRGDSHKSTSPNVGHSPSNLKSCLKIPDTRDGDNSKKACKVNDGYDKGIQIGEMHLKRRINDIICSSHFRKQQLVRLEGEGGHKKMSAGAIEQGKKTQKGEKNRIYSIYLNLNSSIRPFVALENVVFAERARHVDPKPFDYAPSVEMVVAAKQVQLHSIFILGEANTAFLQTKINK</sequence>